<evidence type="ECO:0000256" key="1">
    <source>
        <dbReference type="SAM" id="Phobius"/>
    </source>
</evidence>
<protein>
    <submittedName>
        <fullName evidence="2">Uncharacterized protein</fullName>
    </submittedName>
</protein>
<proteinExistence type="predicted"/>
<reference evidence="2" key="1">
    <citation type="submission" date="2011-01" db="EMBL/GenBank/DDBJ databases">
        <title>The Genome Sequence of Nematocida parisii strain ERTm3.</title>
        <authorList>
            <consortium name="The Broad Institute Genome Sequencing Platform"/>
            <consortium name="The Broad Institute Genome Sequencing Center for Infectious Disease"/>
            <person name="Cuomo C."/>
            <person name="Troemel E."/>
            <person name="Young S.K."/>
            <person name="Zeng Q."/>
            <person name="Gargeya S."/>
            <person name="Fitzgerald M."/>
            <person name="Haas B."/>
            <person name="Abouelleil A."/>
            <person name="Alvarado L."/>
            <person name="Arachchi H.M."/>
            <person name="Berlin A."/>
            <person name="Chapman S.B."/>
            <person name="Gearin G."/>
            <person name="Goldberg J."/>
            <person name="Griggs A."/>
            <person name="Gujja S."/>
            <person name="Hansen M."/>
            <person name="Heiman D."/>
            <person name="Howarth C."/>
            <person name="Larimer J."/>
            <person name="Lui A."/>
            <person name="MacDonald P.J.P."/>
            <person name="McCowen C."/>
            <person name="Montmayeur A."/>
            <person name="Murphy C."/>
            <person name="Neiman D."/>
            <person name="Pearson M."/>
            <person name="Priest M."/>
            <person name="Roberts A."/>
            <person name="Saif S."/>
            <person name="Shea T."/>
            <person name="Sisk P."/>
            <person name="Stolte C."/>
            <person name="Sykes S."/>
            <person name="Wortman J."/>
            <person name="Nusbaum C."/>
            <person name="Birren B."/>
        </authorList>
    </citation>
    <scope>NUCLEOTIDE SEQUENCE</scope>
    <source>
        <strain evidence="2">ERTm3</strain>
    </source>
</reference>
<dbReference type="VEuPathDB" id="MicrosporidiaDB:NEQG_00362"/>
<keyword evidence="3" id="KW-1185">Reference proteome</keyword>
<organism evidence="2 3">
    <name type="scientific">Nematocida parisii (strain ERTm3)</name>
    <name type="common">Nematode killer fungus</name>
    <dbReference type="NCBI Taxonomy" id="935791"/>
    <lineage>
        <taxon>Eukaryota</taxon>
        <taxon>Fungi</taxon>
        <taxon>Fungi incertae sedis</taxon>
        <taxon>Microsporidia</taxon>
        <taxon>Nematocida</taxon>
    </lineage>
</organism>
<name>I3EK45_NEMP3</name>
<accession>I3EK45</accession>
<keyword evidence="1" id="KW-0472">Membrane</keyword>
<dbReference type="OMA" id="MYNILWD"/>
<evidence type="ECO:0000313" key="3">
    <source>
        <dbReference type="Proteomes" id="UP000002872"/>
    </source>
</evidence>
<gene>
    <name evidence="2" type="ORF">NEQG_00362</name>
</gene>
<feature type="transmembrane region" description="Helical" evidence="1">
    <location>
        <begin position="35"/>
        <end position="54"/>
    </location>
</feature>
<feature type="transmembrane region" description="Helical" evidence="1">
    <location>
        <begin position="74"/>
        <end position="94"/>
    </location>
</feature>
<dbReference type="HOGENOM" id="CLU_1731969_0_0_1"/>
<dbReference type="AlphaFoldDB" id="I3EK45"/>
<dbReference type="EMBL" id="GL870876">
    <property type="protein sequence ID" value="EIJ89592.1"/>
    <property type="molecule type" value="Genomic_DNA"/>
</dbReference>
<dbReference type="OrthoDB" id="2193407at2759"/>
<dbReference type="Proteomes" id="UP000002872">
    <property type="component" value="Unassembled WGS sequence"/>
</dbReference>
<sequence>MEEIKVDRPLNPIKDILIFEKQLNNKYIHETKRRFIYFVVLMIMVCSYVLYINRKMYNILWDVYSRDSIYLTGLVFKIYLKTIGVIMLQGYVFIRLLRRSSTVTNSLTEQLKLLNIFFNNQKLSLCEIKTPRNIKIAINTFRDEEQKKKAQWMKKE</sequence>
<keyword evidence="1" id="KW-1133">Transmembrane helix</keyword>
<dbReference type="InParanoid" id="I3EK45"/>
<keyword evidence="1" id="KW-0812">Transmembrane</keyword>
<evidence type="ECO:0000313" key="2">
    <source>
        <dbReference type="EMBL" id="EIJ89592.1"/>
    </source>
</evidence>